<dbReference type="AlphaFoldDB" id="A0A6H9WI03"/>
<accession>A0A6H9WI03</accession>
<dbReference type="SUPFAM" id="SSF52833">
    <property type="entry name" value="Thioredoxin-like"/>
    <property type="match status" value="1"/>
</dbReference>
<gene>
    <name evidence="2" type="ORF">F8O04_01115</name>
</gene>
<evidence type="ECO:0000256" key="1">
    <source>
        <dbReference type="SAM" id="MobiDB-lite"/>
    </source>
</evidence>
<dbReference type="OrthoDB" id="8779161at2"/>
<evidence type="ECO:0000313" key="3">
    <source>
        <dbReference type="Proteomes" id="UP000431744"/>
    </source>
</evidence>
<feature type="compositionally biased region" description="Gly residues" evidence="1">
    <location>
        <begin position="1"/>
        <end position="11"/>
    </location>
</feature>
<keyword evidence="3" id="KW-1185">Reference proteome</keyword>
<dbReference type="Proteomes" id="UP000431744">
    <property type="component" value="Unassembled WGS sequence"/>
</dbReference>
<comment type="caution">
    <text evidence="2">The sequence shown here is derived from an EMBL/GenBank/DDBJ whole genome shotgun (WGS) entry which is preliminary data.</text>
</comment>
<dbReference type="Gene3D" id="3.40.30.10">
    <property type="entry name" value="Glutaredoxin"/>
    <property type="match status" value="1"/>
</dbReference>
<protein>
    <submittedName>
        <fullName evidence="2">Glutaredoxin family protein</fullName>
    </submittedName>
</protein>
<sequence length="219" mass="23549">MTGATRGGEGAGSEKPDARPPSGESSGRTPRDERDLDHGGEPRIHELDPDTAADLRGRLDFSTRGRRAETDGRERVSDSDAAKRADPTGSGAFPRASTGPDAEGAAYGHRSSTGPGEPTGGAERPVLVELYGKPGCHLCDEARPIVEAVVEQEGATLVEHDILADATLTEKYGEYIPVVLIDGRQHATWRVDAGILARAIRAARRGRGRWWGRRIQRLR</sequence>
<feature type="region of interest" description="Disordered" evidence="1">
    <location>
        <begin position="1"/>
        <end position="123"/>
    </location>
</feature>
<feature type="compositionally biased region" description="Basic and acidic residues" evidence="1">
    <location>
        <begin position="29"/>
        <end position="86"/>
    </location>
</feature>
<dbReference type="EMBL" id="WBJY01000001">
    <property type="protein sequence ID" value="KAB1648933.1"/>
    <property type="molecule type" value="Genomic_DNA"/>
</dbReference>
<dbReference type="InterPro" id="IPR008554">
    <property type="entry name" value="Glutaredoxin-like"/>
</dbReference>
<dbReference type="InterPro" id="IPR036249">
    <property type="entry name" value="Thioredoxin-like_sf"/>
</dbReference>
<evidence type="ECO:0000313" key="2">
    <source>
        <dbReference type="EMBL" id="KAB1648933.1"/>
    </source>
</evidence>
<proteinExistence type="predicted"/>
<name>A0A6H9WI03_9MICO</name>
<dbReference type="Pfam" id="PF05768">
    <property type="entry name" value="Glrx-like"/>
    <property type="match status" value="1"/>
</dbReference>
<dbReference type="RefSeq" id="WP_158027486.1">
    <property type="nucleotide sequence ID" value="NZ_BMHG01000001.1"/>
</dbReference>
<reference evidence="2 3" key="1">
    <citation type="submission" date="2019-09" db="EMBL/GenBank/DDBJ databases">
        <title>Phylogeny of genus Pseudoclavibacter and closely related genus.</title>
        <authorList>
            <person name="Li Y."/>
        </authorList>
    </citation>
    <scope>NUCLEOTIDE SEQUENCE [LARGE SCALE GENOMIC DNA]</scope>
    <source>
        <strain evidence="2 3">EGI 60007</strain>
    </source>
</reference>
<organism evidence="2 3">
    <name type="scientific">Pseudoclavibacter endophyticus</name>
    <dbReference type="NCBI Taxonomy" id="1778590"/>
    <lineage>
        <taxon>Bacteria</taxon>
        <taxon>Bacillati</taxon>
        <taxon>Actinomycetota</taxon>
        <taxon>Actinomycetes</taxon>
        <taxon>Micrococcales</taxon>
        <taxon>Microbacteriaceae</taxon>
        <taxon>Pseudoclavibacter</taxon>
    </lineage>
</organism>